<keyword evidence="4" id="KW-0539">Nucleus</keyword>
<dbReference type="PANTHER" id="PTHR10015">
    <property type="entry name" value="HEAT SHOCK TRANSCRIPTION FACTOR"/>
    <property type="match status" value="1"/>
</dbReference>
<dbReference type="SUPFAM" id="SSF46785">
    <property type="entry name" value="Winged helix' DNA-binding domain"/>
    <property type="match status" value="1"/>
</dbReference>
<comment type="caution">
    <text evidence="10">The sequence shown here is derived from an EMBL/GenBank/DDBJ whole genome shotgun (WGS) entry which is preliminary data.</text>
</comment>
<keyword evidence="6" id="KW-0175">Coiled coil</keyword>
<evidence type="ECO:0000256" key="6">
    <source>
        <dbReference type="SAM" id="Coils"/>
    </source>
</evidence>
<keyword evidence="8" id="KW-0812">Transmembrane</keyword>
<feature type="domain" description="HSF-type DNA-binding" evidence="9">
    <location>
        <begin position="132"/>
        <end position="156"/>
    </location>
</feature>
<comment type="similarity">
    <text evidence="5">Belongs to the HSF family.</text>
</comment>
<evidence type="ECO:0000313" key="10">
    <source>
        <dbReference type="EMBL" id="KAK8984611.1"/>
    </source>
</evidence>
<evidence type="ECO:0000256" key="5">
    <source>
        <dbReference type="RuleBase" id="RU004020"/>
    </source>
</evidence>
<keyword evidence="2" id="KW-0346">Stress response</keyword>
<dbReference type="EMBL" id="JBBPBN010000077">
    <property type="protein sequence ID" value="KAK8984611.1"/>
    <property type="molecule type" value="Genomic_DNA"/>
</dbReference>
<dbReference type="InterPro" id="IPR000232">
    <property type="entry name" value="HSF_DNA-bd"/>
</dbReference>
<feature type="region of interest" description="Disordered" evidence="7">
    <location>
        <begin position="426"/>
        <end position="455"/>
    </location>
</feature>
<comment type="subcellular location">
    <subcellularLocation>
        <location evidence="1">Nucleus</location>
    </subcellularLocation>
</comment>
<organism evidence="10 11">
    <name type="scientific">Hibiscus sabdariffa</name>
    <name type="common">roselle</name>
    <dbReference type="NCBI Taxonomy" id="183260"/>
    <lineage>
        <taxon>Eukaryota</taxon>
        <taxon>Viridiplantae</taxon>
        <taxon>Streptophyta</taxon>
        <taxon>Embryophyta</taxon>
        <taxon>Tracheophyta</taxon>
        <taxon>Spermatophyta</taxon>
        <taxon>Magnoliopsida</taxon>
        <taxon>eudicotyledons</taxon>
        <taxon>Gunneridae</taxon>
        <taxon>Pentapetalae</taxon>
        <taxon>rosids</taxon>
        <taxon>malvids</taxon>
        <taxon>Malvales</taxon>
        <taxon>Malvaceae</taxon>
        <taxon>Malvoideae</taxon>
        <taxon>Hibiscus</taxon>
    </lineage>
</organism>
<feature type="coiled-coil region" evidence="6">
    <location>
        <begin position="199"/>
        <end position="254"/>
    </location>
</feature>
<evidence type="ECO:0000256" key="4">
    <source>
        <dbReference type="ARBA" id="ARBA00023242"/>
    </source>
</evidence>
<proteinExistence type="inferred from homology"/>
<dbReference type="InterPro" id="IPR036390">
    <property type="entry name" value="WH_DNA-bd_sf"/>
</dbReference>
<feature type="compositionally biased region" description="Polar residues" evidence="7">
    <location>
        <begin position="426"/>
        <end position="436"/>
    </location>
</feature>
<protein>
    <recommendedName>
        <fullName evidence="9">HSF-type DNA-binding domain-containing protein</fullName>
    </recommendedName>
</protein>
<evidence type="ECO:0000256" key="8">
    <source>
        <dbReference type="SAM" id="Phobius"/>
    </source>
</evidence>
<reference evidence="10 11" key="1">
    <citation type="journal article" date="2024" name="G3 (Bethesda)">
        <title>Genome assembly of Hibiscus sabdariffa L. provides insights into metabolisms of medicinal natural products.</title>
        <authorList>
            <person name="Kim T."/>
        </authorList>
    </citation>
    <scope>NUCLEOTIDE SEQUENCE [LARGE SCALE GENOMIC DNA]</scope>
    <source>
        <strain evidence="10">TK-2024</strain>
        <tissue evidence="10">Old leaves</tissue>
    </source>
</reference>
<evidence type="ECO:0000256" key="2">
    <source>
        <dbReference type="ARBA" id="ARBA00023016"/>
    </source>
</evidence>
<evidence type="ECO:0000256" key="7">
    <source>
        <dbReference type="SAM" id="MobiDB-lite"/>
    </source>
</evidence>
<evidence type="ECO:0000313" key="11">
    <source>
        <dbReference type="Proteomes" id="UP001396334"/>
    </source>
</evidence>
<feature type="compositionally biased region" description="Basic and acidic residues" evidence="7">
    <location>
        <begin position="437"/>
        <end position="455"/>
    </location>
</feature>
<sequence length="481" mass="55768">MMNVQLRLFSYILFLWSFMVAIPVSKTWWVLSSQFSGYWDTNLWLHITERLSHVYILIGIDVWKIDFKGFVITYTGIFDMDDAQGSSSSLPPFLTKTYEMVDDPSNDSIVSWSASNKSFIVWNPPEFAKELLPRFFKHSNFSSFIRQLNIYGFRKIDPEQWEFANEDFIRGQPHLLRNIQRRKPVHSHSMQNLLGHGASILTESERQNFRDEIERLKNEKELLLLELKSHEQERQGFEIQMRLLRERLQNMEQRQHKILSSVTRVLQKPGVAIELTPQFEASDRKRRLPRIAYLYEETGMEDDQTGGSLIARENADSTSLSNMEPYEQLESSMVFWENVVHNFGQTRFQPNSNLELDESTSCAESPMISCIQLNIDAWPKSPRIDMNSEPATVTSEPVATKEQAAGTTAPAAAGVNDVFWEQFLTENPGSTDTQEVQPDRKDYNTRKNESKPGDHNRFWWNIKNVNNIAKQMGHLTPAEKT</sequence>
<gene>
    <name evidence="10" type="ORF">V6N11_047831</name>
</gene>
<dbReference type="PRINTS" id="PR00056">
    <property type="entry name" value="HSFDOMAIN"/>
</dbReference>
<dbReference type="Pfam" id="PF00447">
    <property type="entry name" value="HSF_DNA-bind"/>
    <property type="match status" value="1"/>
</dbReference>
<keyword evidence="8" id="KW-0472">Membrane</keyword>
<dbReference type="PANTHER" id="PTHR10015:SF161">
    <property type="entry name" value="HEAT STRESS TRANSCRIPTION FACTOR A-4A"/>
    <property type="match status" value="1"/>
</dbReference>
<evidence type="ECO:0000256" key="1">
    <source>
        <dbReference type="ARBA" id="ARBA00004123"/>
    </source>
</evidence>
<evidence type="ECO:0000259" key="9">
    <source>
        <dbReference type="PROSITE" id="PS00434"/>
    </source>
</evidence>
<keyword evidence="11" id="KW-1185">Reference proteome</keyword>
<dbReference type="PROSITE" id="PS00434">
    <property type="entry name" value="HSF_DOMAIN"/>
    <property type="match status" value="1"/>
</dbReference>
<feature type="transmembrane region" description="Helical" evidence="8">
    <location>
        <begin position="12"/>
        <end position="31"/>
    </location>
</feature>
<name>A0ABR2P859_9ROSI</name>
<dbReference type="InterPro" id="IPR036388">
    <property type="entry name" value="WH-like_DNA-bd_sf"/>
</dbReference>
<evidence type="ECO:0000256" key="3">
    <source>
        <dbReference type="ARBA" id="ARBA00023125"/>
    </source>
</evidence>
<dbReference type="Proteomes" id="UP001396334">
    <property type="component" value="Unassembled WGS sequence"/>
</dbReference>
<keyword evidence="3" id="KW-0238">DNA-binding</keyword>
<accession>A0ABR2P859</accession>
<keyword evidence="8" id="KW-1133">Transmembrane helix</keyword>
<dbReference type="Gene3D" id="1.10.10.10">
    <property type="entry name" value="Winged helix-like DNA-binding domain superfamily/Winged helix DNA-binding domain"/>
    <property type="match status" value="1"/>
</dbReference>
<dbReference type="SMART" id="SM00415">
    <property type="entry name" value="HSF"/>
    <property type="match status" value="1"/>
</dbReference>